<reference evidence="1" key="1">
    <citation type="submission" date="2023-07" db="EMBL/GenBank/DDBJ databases">
        <title>Sorghum-associated microbial communities from plants grown in Nebraska, USA.</title>
        <authorList>
            <person name="Schachtman D."/>
        </authorList>
    </citation>
    <scope>NUCLEOTIDE SEQUENCE</scope>
    <source>
        <strain evidence="1">BE73</strain>
    </source>
</reference>
<proteinExistence type="predicted"/>
<keyword evidence="2" id="KW-1185">Reference proteome</keyword>
<evidence type="ECO:0000313" key="2">
    <source>
        <dbReference type="Proteomes" id="UP001252370"/>
    </source>
</evidence>
<sequence>MIPADPAPPTPPRGVPPGRLRLIRLTLFVAWTVTVTAWRYRTPGAWGPVRLAWRNVAWVTWMGRFPVPSGRDADHFA</sequence>
<dbReference type="Proteomes" id="UP001252370">
    <property type="component" value="Unassembled WGS sequence"/>
</dbReference>
<dbReference type="EMBL" id="JAVDTP010000005">
    <property type="protein sequence ID" value="MDR6751697.1"/>
    <property type="molecule type" value="Genomic_DNA"/>
</dbReference>
<name>A0ACC6KGY6_9DEIO</name>
<accession>A0ACC6KGY6</accession>
<protein>
    <submittedName>
        <fullName evidence="1">Uncharacterized protein</fullName>
    </submittedName>
</protein>
<evidence type="ECO:0000313" key="1">
    <source>
        <dbReference type="EMBL" id="MDR6751697.1"/>
    </source>
</evidence>
<organism evidence="1 2">
    <name type="scientific">Deinococcus soli</name>
    <name type="common">ex Cha et al. 2016</name>
    <dbReference type="NCBI Taxonomy" id="1309411"/>
    <lineage>
        <taxon>Bacteria</taxon>
        <taxon>Thermotogati</taxon>
        <taxon>Deinococcota</taxon>
        <taxon>Deinococci</taxon>
        <taxon>Deinococcales</taxon>
        <taxon>Deinococcaceae</taxon>
        <taxon>Deinococcus</taxon>
    </lineage>
</organism>
<gene>
    <name evidence="1" type="ORF">J2Y01_002198</name>
</gene>
<comment type="caution">
    <text evidence="1">The sequence shown here is derived from an EMBL/GenBank/DDBJ whole genome shotgun (WGS) entry which is preliminary data.</text>
</comment>